<evidence type="ECO:0000256" key="7">
    <source>
        <dbReference type="PROSITE-ProRule" id="PRU10086"/>
    </source>
</evidence>
<gene>
    <name evidence="6" type="primary">clpP</name>
    <name evidence="10" type="ORF">ETSY2_24125</name>
</gene>
<dbReference type="PROSITE" id="PS00382">
    <property type="entry name" value="CLP_PROTEASE_HIS"/>
    <property type="match status" value="1"/>
</dbReference>
<dbReference type="PATRIC" id="fig|1429439.4.peg.4094"/>
<comment type="similarity">
    <text evidence="1 6 8">Belongs to the peptidase S14 family.</text>
</comment>
<evidence type="ECO:0000256" key="9">
    <source>
        <dbReference type="SAM" id="MobiDB-lite"/>
    </source>
</evidence>
<protein>
    <recommendedName>
        <fullName evidence="6 8">ATP-dependent Clp protease proteolytic subunit</fullName>
        <ecNumber evidence="6">3.4.21.92</ecNumber>
    </recommendedName>
    <alternativeName>
        <fullName evidence="6">Endopeptidase Clp</fullName>
    </alternativeName>
</protein>
<accession>W4M4Y5</accession>
<dbReference type="PANTHER" id="PTHR10381:SF11">
    <property type="entry name" value="ATP-DEPENDENT CLP PROTEASE PROTEOLYTIC SUBUNIT, MITOCHONDRIAL"/>
    <property type="match status" value="1"/>
</dbReference>
<comment type="subcellular location">
    <subcellularLocation>
        <location evidence="6">Cytoplasm</location>
    </subcellularLocation>
</comment>
<dbReference type="InterPro" id="IPR001907">
    <property type="entry name" value="ClpP"/>
</dbReference>
<comment type="catalytic activity">
    <reaction evidence="5 6 7">
        <text>Hydrolysis of proteins to small peptides in the presence of ATP and magnesium. alpha-casein is the usual test substrate. In the absence of ATP, only oligopeptides shorter than five residues are hydrolyzed (such as succinyl-Leu-Tyr-|-NHMec, and Leu-Tyr-Leu-|-Tyr-Trp, in which cleavage of the -Tyr-|-Leu- and -Tyr-|-Trp bonds also occurs).</text>
        <dbReference type="EC" id="3.4.21.92"/>
    </reaction>
</comment>
<sequence>MTGDEFFMAEDLTAFKAGAHPDAPRLDDDDDDDDDEEEGEEQEKAQQGPDFLGRSLMDARTVLISDPIDHKLTTRVIAQLLHLDATDPEKPIKIFINSPGGSADDGFAIYDIIRFIRPRVRIVSTGLSASAATVIMMAADKEDRLALPNARIMIHQPSMRSFGAAEDLRRTAEQILKLRARINELYAEETGQDLEKVTVDTDRDFWMTAQEAVEYGLISQVVSSYDDVEM</sequence>
<evidence type="ECO:0000256" key="5">
    <source>
        <dbReference type="ARBA" id="ARBA00034021"/>
    </source>
</evidence>
<keyword evidence="2 6" id="KW-0645">Protease</keyword>
<dbReference type="EC" id="3.4.21.92" evidence="6"/>
<feature type="compositionally biased region" description="Acidic residues" evidence="9">
    <location>
        <begin position="27"/>
        <end position="41"/>
    </location>
</feature>
<dbReference type="Proteomes" id="UP000019140">
    <property type="component" value="Unassembled WGS sequence"/>
</dbReference>
<comment type="subunit">
    <text evidence="6">Fourteen ClpP subunits assemble into 2 heptameric rings which stack back to back to give a disk-like structure with a central cavity, resembling the structure of eukaryotic proteasomes.</text>
</comment>
<dbReference type="NCBIfam" id="NF009205">
    <property type="entry name" value="PRK12553.1"/>
    <property type="match status" value="1"/>
</dbReference>
<keyword evidence="11" id="KW-1185">Reference proteome</keyword>
<dbReference type="Gene3D" id="3.90.226.10">
    <property type="entry name" value="2-enoyl-CoA Hydratase, Chain A, domain 1"/>
    <property type="match status" value="1"/>
</dbReference>
<comment type="caution">
    <text evidence="10">The sequence shown here is derived from an EMBL/GenBank/DDBJ whole genome shotgun (WGS) entry which is preliminary data.</text>
</comment>
<evidence type="ECO:0000256" key="1">
    <source>
        <dbReference type="ARBA" id="ARBA00007039"/>
    </source>
</evidence>
<dbReference type="SUPFAM" id="SSF52096">
    <property type="entry name" value="ClpP/crotonase"/>
    <property type="match status" value="1"/>
</dbReference>
<dbReference type="InterPro" id="IPR023562">
    <property type="entry name" value="ClpP/TepA"/>
</dbReference>
<dbReference type="HOGENOM" id="CLU_058707_3_2_7"/>
<keyword evidence="4 6" id="KW-0720">Serine protease</keyword>
<evidence type="ECO:0000313" key="11">
    <source>
        <dbReference type="Proteomes" id="UP000019140"/>
    </source>
</evidence>
<dbReference type="GO" id="GO:0005737">
    <property type="term" value="C:cytoplasm"/>
    <property type="evidence" value="ECO:0007669"/>
    <property type="project" value="UniProtKB-SubCell"/>
</dbReference>
<reference evidence="10 11" key="1">
    <citation type="journal article" date="2014" name="Nature">
        <title>An environmental bacterial taxon with a large and distinct metabolic repertoire.</title>
        <authorList>
            <person name="Wilson M.C."/>
            <person name="Mori T."/>
            <person name="Ruckert C."/>
            <person name="Uria A.R."/>
            <person name="Helf M.J."/>
            <person name="Takada K."/>
            <person name="Gernert C."/>
            <person name="Steffens U.A."/>
            <person name="Heycke N."/>
            <person name="Schmitt S."/>
            <person name="Rinke C."/>
            <person name="Helfrich E.J."/>
            <person name="Brachmann A.O."/>
            <person name="Gurgui C."/>
            <person name="Wakimoto T."/>
            <person name="Kracht M."/>
            <person name="Crusemann M."/>
            <person name="Hentschel U."/>
            <person name="Abe I."/>
            <person name="Matsunaga S."/>
            <person name="Kalinowski J."/>
            <person name="Takeyama H."/>
            <person name="Piel J."/>
        </authorList>
    </citation>
    <scope>NUCLEOTIDE SEQUENCE [LARGE SCALE GENOMIC DNA]</scope>
    <source>
        <strain evidence="11">TSY2</strain>
    </source>
</reference>
<dbReference type="EMBL" id="AZHX01001006">
    <property type="protein sequence ID" value="ETX05243.1"/>
    <property type="molecule type" value="Genomic_DNA"/>
</dbReference>
<dbReference type="Pfam" id="PF00574">
    <property type="entry name" value="CLP_protease"/>
    <property type="match status" value="1"/>
</dbReference>
<comment type="function">
    <text evidence="6">Cleaves peptides in various proteins in a process that requires ATP hydrolysis. Has a chymotrypsin-like activity. Plays a major role in the degradation of misfolded proteins.</text>
</comment>
<name>W4M4Y5_9BACT</name>
<evidence type="ECO:0000256" key="2">
    <source>
        <dbReference type="ARBA" id="ARBA00022670"/>
    </source>
</evidence>
<dbReference type="InterPro" id="IPR029045">
    <property type="entry name" value="ClpP/crotonase-like_dom_sf"/>
</dbReference>
<keyword evidence="6" id="KW-0963">Cytoplasm</keyword>
<feature type="region of interest" description="Disordered" evidence="9">
    <location>
        <begin position="13"/>
        <end position="50"/>
    </location>
</feature>
<proteinExistence type="inferred from homology"/>
<dbReference type="GO" id="GO:0006515">
    <property type="term" value="P:protein quality control for misfolded or incompletely synthesized proteins"/>
    <property type="evidence" value="ECO:0007669"/>
    <property type="project" value="TreeGrafter"/>
</dbReference>
<dbReference type="GO" id="GO:0004176">
    <property type="term" value="F:ATP-dependent peptidase activity"/>
    <property type="evidence" value="ECO:0007669"/>
    <property type="project" value="InterPro"/>
</dbReference>
<feature type="active site" evidence="6 7">
    <location>
        <position position="155"/>
    </location>
</feature>
<dbReference type="InterPro" id="IPR033135">
    <property type="entry name" value="ClpP_His_AS"/>
</dbReference>
<dbReference type="CDD" id="cd07017">
    <property type="entry name" value="S14_ClpP_2"/>
    <property type="match status" value="1"/>
</dbReference>
<dbReference type="PRINTS" id="PR00127">
    <property type="entry name" value="CLPPROTEASEP"/>
</dbReference>
<dbReference type="AlphaFoldDB" id="W4M4Y5"/>
<dbReference type="GO" id="GO:0051117">
    <property type="term" value="F:ATPase binding"/>
    <property type="evidence" value="ECO:0007669"/>
    <property type="project" value="TreeGrafter"/>
</dbReference>
<keyword evidence="3 6" id="KW-0378">Hydrolase</keyword>
<dbReference type="GO" id="GO:0004252">
    <property type="term" value="F:serine-type endopeptidase activity"/>
    <property type="evidence" value="ECO:0007669"/>
    <property type="project" value="UniProtKB-UniRule"/>
</dbReference>
<evidence type="ECO:0000256" key="8">
    <source>
        <dbReference type="RuleBase" id="RU003567"/>
    </source>
</evidence>
<evidence type="ECO:0000256" key="6">
    <source>
        <dbReference type="HAMAP-Rule" id="MF_00444"/>
    </source>
</evidence>
<organism evidence="10 11">
    <name type="scientific">Candidatus Entotheonella gemina</name>
    <dbReference type="NCBI Taxonomy" id="1429439"/>
    <lineage>
        <taxon>Bacteria</taxon>
        <taxon>Pseudomonadati</taxon>
        <taxon>Nitrospinota/Tectimicrobiota group</taxon>
        <taxon>Candidatus Tectimicrobiota</taxon>
        <taxon>Candidatus Entotheonellia</taxon>
        <taxon>Candidatus Entotheonellales</taxon>
        <taxon>Candidatus Entotheonellaceae</taxon>
        <taxon>Candidatus Entotheonella</taxon>
    </lineage>
</organism>
<evidence type="ECO:0000256" key="3">
    <source>
        <dbReference type="ARBA" id="ARBA00022801"/>
    </source>
</evidence>
<feature type="active site" description="Nucleophile" evidence="6">
    <location>
        <position position="130"/>
    </location>
</feature>
<evidence type="ECO:0000313" key="10">
    <source>
        <dbReference type="EMBL" id="ETX05243.1"/>
    </source>
</evidence>
<dbReference type="GO" id="GO:0009368">
    <property type="term" value="C:endopeptidase Clp complex"/>
    <property type="evidence" value="ECO:0007669"/>
    <property type="project" value="TreeGrafter"/>
</dbReference>
<evidence type="ECO:0000256" key="4">
    <source>
        <dbReference type="ARBA" id="ARBA00022825"/>
    </source>
</evidence>
<dbReference type="HAMAP" id="MF_00444">
    <property type="entry name" value="ClpP"/>
    <property type="match status" value="1"/>
</dbReference>
<dbReference type="PANTHER" id="PTHR10381">
    <property type="entry name" value="ATP-DEPENDENT CLP PROTEASE PROTEOLYTIC SUBUNIT"/>
    <property type="match status" value="1"/>
</dbReference>